<dbReference type="GO" id="GO:0055052">
    <property type="term" value="C:ATP-binding cassette (ABC) transporter complex, substrate-binding subunit-containing"/>
    <property type="evidence" value="ECO:0007669"/>
    <property type="project" value="TreeGrafter"/>
</dbReference>
<evidence type="ECO:0000256" key="1">
    <source>
        <dbReference type="ARBA" id="ARBA00004651"/>
    </source>
</evidence>
<dbReference type="GO" id="GO:0015144">
    <property type="term" value="F:carbohydrate transmembrane transporter activity"/>
    <property type="evidence" value="ECO:0007669"/>
    <property type="project" value="InterPro"/>
</dbReference>
<name>A0A150WVW7_BDEBC</name>
<dbReference type="SUPFAM" id="SSF53850">
    <property type="entry name" value="Periplasmic binding protein-like II"/>
    <property type="match status" value="1"/>
</dbReference>
<dbReference type="Gene3D" id="3.40.190.10">
    <property type="entry name" value="Periplasmic binding protein-like II"/>
    <property type="match status" value="2"/>
</dbReference>
<dbReference type="InterPro" id="IPR035906">
    <property type="entry name" value="MetI-like_sf"/>
</dbReference>
<dbReference type="PRINTS" id="PR00181">
    <property type="entry name" value="MALTOSEBP"/>
</dbReference>
<comment type="caution">
    <text evidence="12">The sequence shown here is derived from an EMBL/GenBank/DDBJ whole genome shotgun (WGS) entry which is preliminary data.</text>
</comment>
<dbReference type="InterPro" id="IPR000515">
    <property type="entry name" value="MetI-like"/>
</dbReference>
<feature type="transmembrane region" description="Helical" evidence="9">
    <location>
        <begin position="647"/>
        <end position="668"/>
    </location>
</feature>
<comment type="similarity">
    <text evidence="2">Belongs to the bacterial solute-binding protein 1 family.</text>
</comment>
<dbReference type="CDD" id="cd06261">
    <property type="entry name" value="TM_PBP2"/>
    <property type="match status" value="1"/>
</dbReference>
<feature type="transmembrane region" description="Helical" evidence="9">
    <location>
        <begin position="515"/>
        <end position="536"/>
    </location>
</feature>
<keyword evidence="8 9" id="KW-0472">Membrane</keyword>
<feature type="transmembrane region" description="Helical" evidence="9">
    <location>
        <begin position="596"/>
        <end position="619"/>
    </location>
</feature>
<dbReference type="InterPro" id="IPR006060">
    <property type="entry name" value="Maltose/Cyclodextrin-bd"/>
</dbReference>
<sequence length="735" mass="83422">MKFGKFAFLCLLFLCSFAEAAKPLRVQLWHQMIYGHRVVLSDALREFEKEHPGIVVQETYRETEELRSSYQAAAMGGSGPELVFGPSDQIGPFATMNIIRPLDEVLEPDYFKQFDPLAIPVYRDKHYMIGGAVGNHLMLIYNKKLISKPPQNSDELIAIGKEHTKDLNGDGKIDRYGLVFNYTEPFFFAPFIPAFGEAFMTDDAKPNLNTPALRKTFEFILQLRDKYKIIPKECDYETANALFKQGKAAMLINGDWSWGDYKDAGMDFGIARIPMISETKKWPSPLVGTAGYSLNVNMQTPEHEEAALKLLRYLTSERVQLMFMERVGVLPSNLSLRDNPVVKNNPLLEVSSEIMEVGTPMPVVPEIRGVWDSLRIQYQKLLANSLIPDQAAEGAQKLAEAQITDMNEILQQDASAFVIKAIIVILVLALAWMSRKSFVGFFQGFKGPQRFVYYMMLPAFVGIFAVIIYPFFYNIAISFSNFSLRTFQDWSIVGLQHYVSALSDPKFYSLFLKTIIWTVVNVFFHVTIGVFLAVIINQVMPAKGFWRTLFIIPWAVPQYITALTWRGMFNQEYGPINQFLQQFLHLSPVQWLSQPFTAFTACIITNVWLGFPFMMIVALGGLQSIPHSLYEAAYLDKANAWQRFRHITLPLLMPVMVPAALLGSIWTFNNLNIVWLVSNAGEPGDQTHILVSYVYKAAFNLYRYGYAAAVSVLIFLILAVWSLGSLVGQYRKETK</sequence>
<feature type="transmembrane region" description="Helical" evidence="9">
    <location>
        <begin position="704"/>
        <end position="727"/>
    </location>
</feature>
<organism evidence="12 13">
    <name type="scientific">Bdellovibrio bacteriovorus</name>
    <dbReference type="NCBI Taxonomy" id="959"/>
    <lineage>
        <taxon>Bacteria</taxon>
        <taxon>Pseudomonadati</taxon>
        <taxon>Bdellovibrionota</taxon>
        <taxon>Bdellovibrionia</taxon>
        <taxon>Bdellovibrionales</taxon>
        <taxon>Pseudobdellovibrionaceae</taxon>
        <taxon>Bdellovibrio</taxon>
    </lineage>
</organism>
<accession>A0A150WVW7</accession>
<dbReference type="PANTHER" id="PTHR30061">
    <property type="entry name" value="MALTOSE-BINDING PERIPLASMIC PROTEIN"/>
    <property type="match status" value="1"/>
</dbReference>
<feature type="transmembrane region" description="Helical" evidence="9">
    <location>
        <begin position="548"/>
        <end position="565"/>
    </location>
</feature>
<dbReference type="GO" id="GO:0015768">
    <property type="term" value="P:maltose transport"/>
    <property type="evidence" value="ECO:0007669"/>
    <property type="project" value="TreeGrafter"/>
</dbReference>
<keyword evidence="5 9" id="KW-0812">Transmembrane</keyword>
<keyword evidence="6 10" id="KW-0732">Signal</keyword>
<dbReference type="Proteomes" id="UP000075391">
    <property type="component" value="Unassembled WGS sequence"/>
</dbReference>
<gene>
    <name evidence="12" type="ORF">AZI85_01300</name>
</gene>
<dbReference type="CDD" id="cd13522">
    <property type="entry name" value="PBP2_ABC_oligosaccharides"/>
    <property type="match status" value="1"/>
</dbReference>
<dbReference type="Pfam" id="PF13416">
    <property type="entry name" value="SBP_bac_8"/>
    <property type="match status" value="1"/>
</dbReference>
<evidence type="ECO:0000256" key="3">
    <source>
        <dbReference type="ARBA" id="ARBA00022448"/>
    </source>
</evidence>
<dbReference type="PROSITE" id="PS50928">
    <property type="entry name" value="ABC_TM1"/>
    <property type="match status" value="1"/>
</dbReference>
<keyword evidence="3 9" id="KW-0813">Transport</keyword>
<evidence type="ECO:0000259" key="11">
    <source>
        <dbReference type="PROSITE" id="PS50928"/>
    </source>
</evidence>
<evidence type="ECO:0000313" key="13">
    <source>
        <dbReference type="Proteomes" id="UP000075391"/>
    </source>
</evidence>
<dbReference type="GO" id="GO:0042956">
    <property type="term" value="P:maltodextrin transmembrane transport"/>
    <property type="evidence" value="ECO:0007669"/>
    <property type="project" value="TreeGrafter"/>
</dbReference>
<dbReference type="RefSeq" id="WP_063242376.1">
    <property type="nucleotide sequence ID" value="NZ_LUKF01000001.1"/>
</dbReference>
<dbReference type="Pfam" id="PF00528">
    <property type="entry name" value="BPD_transp_1"/>
    <property type="match status" value="1"/>
</dbReference>
<dbReference type="Gene3D" id="1.10.3720.10">
    <property type="entry name" value="MetI-like"/>
    <property type="match status" value="1"/>
</dbReference>
<evidence type="ECO:0000256" key="6">
    <source>
        <dbReference type="ARBA" id="ARBA00022729"/>
    </source>
</evidence>
<feature type="signal peptide" evidence="10">
    <location>
        <begin position="1"/>
        <end position="20"/>
    </location>
</feature>
<dbReference type="PANTHER" id="PTHR30061:SF50">
    <property type="entry name" value="MALTOSE_MALTODEXTRIN-BINDING PERIPLASMIC PROTEIN"/>
    <property type="match status" value="1"/>
</dbReference>
<comment type="subcellular location">
    <subcellularLocation>
        <location evidence="1 9">Cell membrane</location>
        <topology evidence="1 9">Multi-pass membrane protein</topology>
    </subcellularLocation>
</comment>
<reference evidence="12 13" key="1">
    <citation type="submission" date="2016-03" db="EMBL/GenBank/DDBJ databases">
        <authorList>
            <person name="Ploux O."/>
        </authorList>
    </citation>
    <scope>NUCLEOTIDE SEQUENCE [LARGE SCALE GENOMIC DNA]</scope>
    <source>
        <strain evidence="12 13">BER2</strain>
    </source>
</reference>
<keyword evidence="4" id="KW-0762">Sugar transport</keyword>
<dbReference type="InterPro" id="IPR006059">
    <property type="entry name" value="SBP"/>
</dbReference>
<feature type="domain" description="ABC transmembrane type-1" evidence="11">
    <location>
        <begin position="511"/>
        <end position="725"/>
    </location>
</feature>
<protein>
    <submittedName>
        <fullName evidence="12">Maltose/maltodextrin transport permease-like protein</fullName>
    </submittedName>
</protein>
<proteinExistence type="inferred from homology"/>
<evidence type="ECO:0000256" key="5">
    <source>
        <dbReference type="ARBA" id="ARBA00022692"/>
    </source>
</evidence>
<dbReference type="SUPFAM" id="SSF161098">
    <property type="entry name" value="MetI-like"/>
    <property type="match status" value="1"/>
</dbReference>
<evidence type="ECO:0000256" key="2">
    <source>
        <dbReference type="ARBA" id="ARBA00008520"/>
    </source>
</evidence>
<evidence type="ECO:0000256" key="10">
    <source>
        <dbReference type="SAM" id="SignalP"/>
    </source>
</evidence>
<dbReference type="EMBL" id="LUKF01000001">
    <property type="protein sequence ID" value="KYG70601.1"/>
    <property type="molecule type" value="Genomic_DNA"/>
</dbReference>
<comment type="similarity">
    <text evidence="9">Belongs to the binding-protein-dependent transport system permease family.</text>
</comment>
<dbReference type="AlphaFoldDB" id="A0A150WVW7"/>
<feature type="transmembrane region" description="Helical" evidence="9">
    <location>
        <begin position="452"/>
        <end position="472"/>
    </location>
</feature>
<keyword evidence="7 9" id="KW-1133">Transmembrane helix</keyword>
<evidence type="ECO:0000256" key="7">
    <source>
        <dbReference type="ARBA" id="ARBA00022989"/>
    </source>
</evidence>
<evidence type="ECO:0000256" key="4">
    <source>
        <dbReference type="ARBA" id="ARBA00022597"/>
    </source>
</evidence>
<dbReference type="OrthoDB" id="5287262at2"/>
<feature type="transmembrane region" description="Helical" evidence="9">
    <location>
        <begin position="414"/>
        <end position="432"/>
    </location>
</feature>
<dbReference type="GO" id="GO:1901982">
    <property type="term" value="F:maltose binding"/>
    <property type="evidence" value="ECO:0007669"/>
    <property type="project" value="TreeGrafter"/>
</dbReference>
<evidence type="ECO:0000256" key="8">
    <source>
        <dbReference type="ARBA" id="ARBA00023136"/>
    </source>
</evidence>
<feature type="chain" id="PRO_5007573823" evidence="10">
    <location>
        <begin position="21"/>
        <end position="735"/>
    </location>
</feature>
<evidence type="ECO:0000256" key="9">
    <source>
        <dbReference type="RuleBase" id="RU363032"/>
    </source>
</evidence>
<evidence type="ECO:0000313" key="12">
    <source>
        <dbReference type="EMBL" id="KYG70601.1"/>
    </source>
</evidence>